<evidence type="ECO:0000313" key="5">
    <source>
        <dbReference type="RefSeq" id="XP_010767855.1"/>
    </source>
</evidence>
<dbReference type="GeneID" id="104944075"/>
<comment type="similarity">
    <text evidence="1">Belongs to the ACBP family.</text>
</comment>
<dbReference type="AlphaFoldDB" id="A0A6I9N1J1"/>
<dbReference type="RefSeq" id="XP_010767855.1">
    <property type="nucleotide sequence ID" value="XM_010769553.1"/>
</dbReference>
<feature type="domain" description="ACB" evidence="3">
    <location>
        <begin position="26"/>
        <end position="111"/>
    </location>
</feature>
<organism evidence="4 5">
    <name type="scientific">Notothenia coriiceps</name>
    <name type="common">black rockcod</name>
    <dbReference type="NCBI Taxonomy" id="8208"/>
    <lineage>
        <taxon>Eukaryota</taxon>
        <taxon>Metazoa</taxon>
        <taxon>Chordata</taxon>
        <taxon>Craniata</taxon>
        <taxon>Vertebrata</taxon>
        <taxon>Euteleostomi</taxon>
        <taxon>Actinopterygii</taxon>
        <taxon>Neopterygii</taxon>
        <taxon>Teleostei</taxon>
        <taxon>Neoteleostei</taxon>
        <taxon>Acanthomorphata</taxon>
        <taxon>Eupercaria</taxon>
        <taxon>Perciformes</taxon>
        <taxon>Notothenioidei</taxon>
        <taxon>Nototheniidae</taxon>
        <taxon>Notothenia</taxon>
    </lineage>
</organism>
<sequence>MSCFQDLLNQQSEGAAESCHFHTAVMNESFEKAVEEVKNLKQRPGYGDLGEIYGLYKQATVGDVNIGRPSIFDLPGRGKWDSWERRKGLGKDEAKVAYVELVEDLKIKYGI</sequence>
<dbReference type="Pfam" id="PF00887">
    <property type="entry name" value="ACBP"/>
    <property type="match status" value="1"/>
</dbReference>
<dbReference type="InterPro" id="IPR000582">
    <property type="entry name" value="Acyl-CoA-binding_protein"/>
</dbReference>
<dbReference type="GO" id="GO:0006631">
    <property type="term" value="P:fatty acid metabolic process"/>
    <property type="evidence" value="ECO:0007669"/>
    <property type="project" value="TreeGrafter"/>
</dbReference>
<proteinExistence type="inferred from homology"/>
<protein>
    <submittedName>
        <fullName evidence="5">Acyl-CoA-binding protein-like</fullName>
    </submittedName>
</protein>
<dbReference type="PANTHER" id="PTHR23310:SF62">
    <property type="entry name" value="ACYL-COA BINDING PROTEIN 1, ISOFORM A"/>
    <property type="match status" value="1"/>
</dbReference>
<dbReference type="PROSITE" id="PS51228">
    <property type="entry name" value="ACB_2"/>
    <property type="match status" value="1"/>
</dbReference>
<dbReference type="PRINTS" id="PR00689">
    <property type="entry name" value="ACOABINDINGP"/>
</dbReference>
<gene>
    <name evidence="5" type="primary">LOC104944075</name>
</gene>
<dbReference type="Gene3D" id="1.20.80.10">
    <property type="match status" value="1"/>
</dbReference>
<accession>A0A6I9N1J1</accession>
<reference evidence="5" key="1">
    <citation type="submission" date="2025-08" db="UniProtKB">
        <authorList>
            <consortium name="RefSeq"/>
        </authorList>
    </citation>
    <scope>IDENTIFICATION</scope>
    <source>
        <tissue evidence="5">Muscle</tissue>
    </source>
</reference>
<dbReference type="PANTHER" id="PTHR23310">
    <property type="entry name" value="ACYL-COA-BINDING PROTEIN, ACBP"/>
    <property type="match status" value="1"/>
</dbReference>
<dbReference type="OrthoDB" id="346910at2759"/>
<name>A0A6I9N1J1_9TELE</name>
<evidence type="ECO:0000256" key="1">
    <source>
        <dbReference type="ARBA" id="ARBA00005567"/>
    </source>
</evidence>
<dbReference type="GO" id="GO:0000062">
    <property type="term" value="F:fatty-acyl-CoA binding"/>
    <property type="evidence" value="ECO:0007669"/>
    <property type="project" value="InterPro"/>
</dbReference>
<dbReference type="Proteomes" id="UP000504611">
    <property type="component" value="Unplaced"/>
</dbReference>
<evidence type="ECO:0000256" key="2">
    <source>
        <dbReference type="ARBA" id="ARBA00023121"/>
    </source>
</evidence>
<evidence type="ECO:0000259" key="3">
    <source>
        <dbReference type="PROSITE" id="PS51228"/>
    </source>
</evidence>
<keyword evidence="2" id="KW-0446">Lipid-binding</keyword>
<evidence type="ECO:0000313" key="4">
    <source>
        <dbReference type="Proteomes" id="UP000504611"/>
    </source>
</evidence>
<dbReference type="SUPFAM" id="SSF47027">
    <property type="entry name" value="Acyl-CoA binding protein"/>
    <property type="match status" value="1"/>
</dbReference>
<dbReference type="KEGG" id="ncc:104944075"/>
<dbReference type="InterPro" id="IPR014352">
    <property type="entry name" value="FERM/acyl-CoA-bd_prot_sf"/>
</dbReference>
<dbReference type="InterPro" id="IPR035984">
    <property type="entry name" value="Acyl-CoA-binding_sf"/>
</dbReference>
<keyword evidence="4" id="KW-1185">Reference proteome</keyword>